<dbReference type="EMBL" id="GGEC01002657">
    <property type="protein sequence ID" value="MBW83140.1"/>
    <property type="molecule type" value="Transcribed_RNA"/>
</dbReference>
<dbReference type="SUPFAM" id="SSF81606">
    <property type="entry name" value="PP2C-like"/>
    <property type="match status" value="1"/>
</dbReference>
<dbReference type="InterPro" id="IPR036457">
    <property type="entry name" value="PPM-type-like_dom_sf"/>
</dbReference>
<name>A0A2P2IPI4_RHIMU</name>
<evidence type="ECO:0000313" key="2">
    <source>
        <dbReference type="EMBL" id="MBW83140.1"/>
    </source>
</evidence>
<proteinExistence type="predicted"/>
<dbReference type="Gene3D" id="3.60.40.10">
    <property type="entry name" value="PPM-type phosphatase domain"/>
    <property type="match status" value="1"/>
</dbReference>
<dbReference type="AlphaFoldDB" id="A0A2P2IPI4"/>
<sequence>MKIHWLVMVGVDRKLLILELVIAVYVTRCCAGESSTCLTVYNEGGAPAVFKSPKCPRWNLPSYDSGPRTTSLRSARCQVAILQGRRKSQEDRAVCALDVAIPFPGESGLKEAMVGIVAVFDGHNGAEASEMASKLLLEYFALHTYFLLDAAFYFISTGVLPNKGEKDVFQFLNWDKELRLHNLNFERLKFPFPEKADDSFHLDILKEALLRAVHDIDATFSKLLLF</sequence>
<accession>A0A2P2IPI4</accession>
<reference evidence="2" key="1">
    <citation type="submission" date="2018-02" db="EMBL/GenBank/DDBJ databases">
        <title>Rhizophora mucronata_Transcriptome.</title>
        <authorList>
            <person name="Meera S.P."/>
            <person name="Sreeshan A."/>
            <person name="Augustine A."/>
        </authorList>
    </citation>
    <scope>NUCLEOTIDE SEQUENCE</scope>
    <source>
        <tissue evidence="2">Leaf</tissue>
    </source>
</reference>
<keyword evidence="1" id="KW-0732">Signal</keyword>
<evidence type="ECO:0000256" key="1">
    <source>
        <dbReference type="SAM" id="SignalP"/>
    </source>
</evidence>
<organism evidence="2">
    <name type="scientific">Rhizophora mucronata</name>
    <name type="common">Asiatic mangrove</name>
    <dbReference type="NCBI Taxonomy" id="61149"/>
    <lineage>
        <taxon>Eukaryota</taxon>
        <taxon>Viridiplantae</taxon>
        <taxon>Streptophyta</taxon>
        <taxon>Embryophyta</taxon>
        <taxon>Tracheophyta</taxon>
        <taxon>Spermatophyta</taxon>
        <taxon>Magnoliopsida</taxon>
        <taxon>eudicotyledons</taxon>
        <taxon>Gunneridae</taxon>
        <taxon>Pentapetalae</taxon>
        <taxon>rosids</taxon>
        <taxon>fabids</taxon>
        <taxon>Malpighiales</taxon>
        <taxon>Rhizophoraceae</taxon>
        <taxon>Rhizophora</taxon>
    </lineage>
</organism>
<feature type="chain" id="PRO_5015149159" evidence="1">
    <location>
        <begin position="32"/>
        <end position="226"/>
    </location>
</feature>
<feature type="signal peptide" evidence="1">
    <location>
        <begin position="1"/>
        <end position="31"/>
    </location>
</feature>
<protein>
    <submittedName>
        <fullName evidence="2">Uncharacterized protein LOC105649936</fullName>
    </submittedName>
</protein>